<proteinExistence type="predicted"/>
<evidence type="ECO:0000313" key="1">
    <source>
        <dbReference type="EMBL" id="CAD7223499.1"/>
    </source>
</evidence>
<reference evidence="1" key="1">
    <citation type="submission" date="2020-11" db="EMBL/GenBank/DDBJ databases">
        <authorList>
            <person name="Tran Van P."/>
        </authorList>
    </citation>
    <scope>NUCLEOTIDE SEQUENCE</scope>
</reference>
<protein>
    <submittedName>
        <fullName evidence="1">Uncharacterized protein</fullName>
    </submittedName>
</protein>
<name>A0A7R8W351_9CRUS</name>
<sequence length="85" mass="9038">MCYHIPAVWGADNCGRQLRTGQLRTRTSAHQDNGATTVEGWVKTPLSMGSGQPGTRPVAHSRGVYGAAPLTVALLSEVHICPGFH</sequence>
<dbReference type="EMBL" id="OB660211">
    <property type="protein sequence ID" value="CAD7223499.1"/>
    <property type="molecule type" value="Genomic_DNA"/>
</dbReference>
<organism evidence="1">
    <name type="scientific">Cyprideis torosa</name>
    <dbReference type="NCBI Taxonomy" id="163714"/>
    <lineage>
        <taxon>Eukaryota</taxon>
        <taxon>Metazoa</taxon>
        <taxon>Ecdysozoa</taxon>
        <taxon>Arthropoda</taxon>
        <taxon>Crustacea</taxon>
        <taxon>Oligostraca</taxon>
        <taxon>Ostracoda</taxon>
        <taxon>Podocopa</taxon>
        <taxon>Podocopida</taxon>
        <taxon>Cytherocopina</taxon>
        <taxon>Cytheroidea</taxon>
        <taxon>Cytherideidae</taxon>
        <taxon>Cyprideis</taxon>
    </lineage>
</organism>
<dbReference type="AlphaFoldDB" id="A0A7R8W351"/>
<gene>
    <name evidence="1" type="ORF">CTOB1V02_LOCUS1483</name>
</gene>
<accession>A0A7R8W351</accession>